<dbReference type="EMBL" id="GGEC01001454">
    <property type="protein sequence ID" value="MBW81937.1"/>
    <property type="molecule type" value="Transcribed_RNA"/>
</dbReference>
<proteinExistence type="predicted"/>
<protein>
    <submittedName>
        <fullName evidence="2">Ras group-related LRR 9 protein</fullName>
    </submittedName>
</protein>
<feature type="compositionally biased region" description="Low complexity" evidence="1">
    <location>
        <begin position="36"/>
        <end position="47"/>
    </location>
</feature>
<evidence type="ECO:0000313" key="2">
    <source>
        <dbReference type="EMBL" id="MBW81937.1"/>
    </source>
</evidence>
<feature type="region of interest" description="Disordered" evidence="1">
    <location>
        <begin position="36"/>
        <end position="56"/>
    </location>
</feature>
<name>A0A2P2IL50_RHIMU</name>
<sequence>MILPNASGNSLNCRFDKSTFSNPFPEALCSISTTSSFSSSLTGRFTSASSPSWAFP</sequence>
<organism evidence="2">
    <name type="scientific">Rhizophora mucronata</name>
    <name type="common">Asiatic mangrove</name>
    <dbReference type="NCBI Taxonomy" id="61149"/>
    <lineage>
        <taxon>Eukaryota</taxon>
        <taxon>Viridiplantae</taxon>
        <taxon>Streptophyta</taxon>
        <taxon>Embryophyta</taxon>
        <taxon>Tracheophyta</taxon>
        <taxon>Spermatophyta</taxon>
        <taxon>Magnoliopsida</taxon>
        <taxon>eudicotyledons</taxon>
        <taxon>Gunneridae</taxon>
        <taxon>Pentapetalae</taxon>
        <taxon>rosids</taxon>
        <taxon>fabids</taxon>
        <taxon>Malpighiales</taxon>
        <taxon>Rhizophoraceae</taxon>
        <taxon>Rhizophora</taxon>
    </lineage>
</organism>
<dbReference type="AlphaFoldDB" id="A0A2P2IL50"/>
<evidence type="ECO:0000256" key="1">
    <source>
        <dbReference type="SAM" id="MobiDB-lite"/>
    </source>
</evidence>
<reference evidence="2" key="1">
    <citation type="submission" date="2018-02" db="EMBL/GenBank/DDBJ databases">
        <title>Rhizophora mucronata_Transcriptome.</title>
        <authorList>
            <person name="Meera S.P."/>
            <person name="Sreeshan A."/>
            <person name="Augustine A."/>
        </authorList>
    </citation>
    <scope>NUCLEOTIDE SEQUENCE</scope>
    <source>
        <tissue evidence="2">Leaf</tissue>
    </source>
</reference>
<accession>A0A2P2IL50</accession>